<dbReference type="InterPro" id="IPR011333">
    <property type="entry name" value="SKP1/BTB/POZ_sf"/>
</dbReference>
<accession>A0A9N9DGB4</accession>
<dbReference type="SMART" id="SM00225">
    <property type="entry name" value="BTB"/>
    <property type="match status" value="1"/>
</dbReference>
<evidence type="ECO:0000313" key="2">
    <source>
        <dbReference type="EMBL" id="CAG8634620.1"/>
    </source>
</evidence>
<dbReference type="CDD" id="cd18186">
    <property type="entry name" value="BTB_POZ_ZBTB_KLHL-like"/>
    <property type="match status" value="1"/>
</dbReference>
<dbReference type="Gene3D" id="1.25.40.420">
    <property type="match status" value="1"/>
</dbReference>
<comment type="caution">
    <text evidence="2">The sequence shown here is derived from an EMBL/GenBank/DDBJ whole genome shotgun (WGS) entry which is preliminary data.</text>
</comment>
<dbReference type="PANTHER" id="PTHR45774:SF3">
    <property type="entry name" value="BTB (POZ) DOMAIN-CONTAINING 2B-RELATED"/>
    <property type="match status" value="1"/>
</dbReference>
<name>A0A9N9DGB4_9GLOM</name>
<keyword evidence="3" id="KW-1185">Reference proteome</keyword>
<dbReference type="EMBL" id="CAJVPI010002061">
    <property type="protein sequence ID" value="CAG8634620.1"/>
    <property type="molecule type" value="Genomic_DNA"/>
</dbReference>
<dbReference type="SUPFAM" id="SSF54695">
    <property type="entry name" value="POZ domain"/>
    <property type="match status" value="1"/>
</dbReference>
<dbReference type="InterPro" id="IPR000210">
    <property type="entry name" value="BTB/POZ_dom"/>
</dbReference>
<feature type="domain" description="BTB" evidence="1">
    <location>
        <begin position="23"/>
        <end position="96"/>
    </location>
</feature>
<protein>
    <submittedName>
        <fullName evidence="2">8771_t:CDS:1</fullName>
    </submittedName>
</protein>
<sequence>MSKNFYTRLASKYLKALESGQNFDLLLYAGNGEGRKEFKAHTQILCIQSTFFETTLSNDLFKKKDDYYVHEEPDVDADVFEVILRYLYTGEVDITKHDGDKILKILIASDRLGIDDLPELAKTYLTEERASYVREHAAKVLKTIHNLRSFDELRKLCLEAITTDLFKSDGYLTLGEDILVPILERDDFYIKEVVLWKHVLKWVLAKHPGLDNDPSKWTATNVKQVKTTLDALVGTVRFFLMSSDEYYNEVRPYKKILPRGVNEQVMLYLLTGKGSESIMAKPRVRASSEISG</sequence>
<dbReference type="OrthoDB" id="5948799at2759"/>
<reference evidence="2" key="1">
    <citation type="submission" date="2021-06" db="EMBL/GenBank/DDBJ databases">
        <authorList>
            <person name="Kallberg Y."/>
            <person name="Tangrot J."/>
            <person name="Rosling A."/>
        </authorList>
    </citation>
    <scope>NUCLEOTIDE SEQUENCE</scope>
    <source>
        <strain evidence="2">BR232B</strain>
    </source>
</reference>
<dbReference type="PANTHER" id="PTHR45774">
    <property type="entry name" value="BTB/POZ DOMAIN-CONTAINING"/>
    <property type="match status" value="1"/>
</dbReference>
<proteinExistence type="predicted"/>
<dbReference type="Gene3D" id="3.30.710.10">
    <property type="entry name" value="Potassium Channel Kv1.1, Chain A"/>
    <property type="match status" value="1"/>
</dbReference>
<evidence type="ECO:0000313" key="3">
    <source>
        <dbReference type="Proteomes" id="UP000789739"/>
    </source>
</evidence>
<organism evidence="2 3">
    <name type="scientific">Paraglomus brasilianum</name>
    <dbReference type="NCBI Taxonomy" id="144538"/>
    <lineage>
        <taxon>Eukaryota</taxon>
        <taxon>Fungi</taxon>
        <taxon>Fungi incertae sedis</taxon>
        <taxon>Mucoromycota</taxon>
        <taxon>Glomeromycotina</taxon>
        <taxon>Glomeromycetes</taxon>
        <taxon>Paraglomerales</taxon>
        <taxon>Paraglomeraceae</taxon>
        <taxon>Paraglomus</taxon>
    </lineage>
</organism>
<gene>
    <name evidence="2" type="ORF">PBRASI_LOCUS9436</name>
</gene>
<dbReference type="PROSITE" id="PS50097">
    <property type="entry name" value="BTB"/>
    <property type="match status" value="1"/>
</dbReference>
<dbReference type="Pfam" id="PF00651">
    <property type="entry name" value="BTB"/>
    <property type="match status" value="1"/>
</dbReference>
<dbReference type="AlphaFoldDB" id="A0A9N9DGB4"/>
<dbReference type="Proteomes" id="UP000789739">
    <property type="component" value="Unassembled WGS sequence"/>
</dbReference>
<evidence type="ECO:0000259" key="1">
    <source>
        <dbReference type="PROSITE" id="PS50097"/>
    </source>
</evidence>